<dbReference type="Proteomes" id="UP001175228">
    <property type="component" value="Unassembled WGS sequence"/>
</dbReference>
<organism evidence="2 3">
    <name type="scientific">Armillaria luteobubalina</name>
    <dbReference type="NCBI Taxonomy" id="153913"/>
    <lineage>
        <taxon>Eukaryota</taxon>
        <taxon>Fungi</taxon>
        <taxon>Dikarya</taxon>
        <taxon>Basidiomycota</taxon>
        <taxon>Agaricomycotina</taxon>
        <taxon>Agaricomycetes</taxon>
        <taxon>Agaricomycetidae</taxon>
        <taxon>Agaricales</taxon>
        <taxon>Marasmiineae</taxon>
        <taxon>Physalacriaceae</taxon>
        <taxon>Armillaria</taxon>
    </lineage>
</organism>
<gene>
    <name evidence="2" type="ORF">EDD18DRAFT_1346492</name>
</gene>
<evidence type="ECO:0000313" key="2">
    <source>
        <dbReference type="EMBL" id="KAK0501924.1"/>
    </source>
</evidence>
<dbReference type="PANTHER" id="PTHR31912">
    <property type="entry name" value="IP13529P"/>
    <property type="match status" value="1"/>
</dbReference>
<proteinExistence type="predicted"/>
<name>A0AA39QGJ7_9AGAR</name>
<keyword evidence="3" id="KW-1185">Reference proteome</keyword>
<comment type="caution">
    <text evidence="2">The sequence shown here is derived from an EMBL/GenBank/DDBJ whole genome shotgun (WGS) entry which is preliminary data.</text>
</comment>
<feature type="region of interest" description="Disordered" evidence="1">
    <location>
        <begin position="129"/>
        <end position="158"/>
    </location>
</feature>
<dbReference type="EMBL" id="JAUEPU010000005">
    <property type="protein sequence ID" value="KAK0501924.1"/>
    <property type="molecule type" value="Genomic_DNA"/>
</dbReference>
<dbReference type="AlphaFoldDB" id="A0AA39QGJ7"/>
<protein>
    <submittedName>
        <fullName evidence="2">Uncharacterized protein</fullName>
    </submittedName>
</protein>
<accession>A0AA39QGJ7</accession>
<dbReference type="PANTHER" id="PTHR31912:SF34">
    <property type="entry name" value="NOTOCHORD-RELATED PROTEIN"/>
    <property type="match status" value="1"/>
</dbReference>
<evidence type="ECO:0000313" key="3">
    <source>
        <dbReference type="Proteomes" id="UP001175228"/>
    </source>
</evidence>
<feature type="compositionally biased region" description="Acidic residues" evidence="1">
    <location>
        <begin position="140"/>
        <end position="157"/>
    </location>
</feature>
<evidence type="ECO:0000256" key="1">
    <source>
        <dbReference type="SAM" id="MobiDB-lite"/>
    </source>
</evidence>
<reference evidence="2" key="1">
    <citation type="submission" date="2023-06" db="EMBL/GenBank/DDBJ databases">
        <authorList>
            <consortium name="Lawrence Berkeley National Laboratory"/>
            <person name="Ahrendt S."/>
            <person name="Sahu N."/>
            <person name="Indic B."/>
            <person name="Wong-Bajracharya J."/>
            <person name="Merenyi Z."/>
            <person name="Ke H.-M."/>
            <person name="Monk M."/>
            <person name="Kocsube S."/>
            <person name="Drula E."/>
            <person name="Lipzen A."/>
            <person name="Balint B."/>
            <person name="Henrissat B."/>
            <person name="Andreopoulos B."/>
            <person name="Martin F.M."/>
            <person name="Harder C.B."/>
            <person name="Rigling D."/>
            <person name="Ford K.L."/>
            <person name="Foster G.D."/>
            <person name="Pangilinan J."/>
            <person name="Papanicolaou A."/>
            <person name="Barry K."/>
            <person name="LaButti K."/>
            <person name="Viragh M."/>
            <person name="Koriabine M."/>
            <person name="Yan M."/>
            <person name="Riley R."/>
            <person name="Champramary S."/>
            <person name="Plett K.L."/>
            <person name="Tsai I.J."/>
            <person name="Slot J."/>
            <person name="Sipos G."/>
            <person name="Plett J."/>
            <person name="Nagy L.G."/>
            <person name="Grigoriev I.V."/>
        </authorList>
    </citation>
    <scope>NUCLEOTIDE SEQUENCE</scope>
    <source>
        <strain evidence="2">HWK02</strain>
    </source>
</reference>
<sequence>MSKKWNKRNSFLFVPASLPHVEAQQEYNIHYLCMSNLALLLEMLDGIVEELVKGQTKGIWAWDCVNQEAVLLILSIMAMLGDNPMQSEFACHIGLCGKFFCWACWVKGKDVLNENPVCAPPGGSGSSTVASVGLPGNNSSDEEVSSDQGPMDEEESDNGMVMVAGTTATKKKSGLCEGIPHNKSESIQKLKSQFAQAQELYGGTKVKVLHTQSGLKDTYHGYFIDRLTALDAEICNLPEEMMSPIWRIAGLDPHRDTPVEILHVILLGFLKYMWWDIINHQLHNNVDKKNELEIKLVSVNIDGLSIDPVATHTLVTYSGSLTG</sequence>